<feature type="transmembrane region" description="Helical" evidence="6">
    <location>
        <begin position="227"/>
        <end position="253"/>
    </location>
</feature>
<dbReference type="Pfam" id="PF07690">
    <property type="entry name" value="MFS_1"/>
    <property type="match status" value="1"/>
</dbReference>
<dbReference type="InterPro" id="IPR044770">
    <property type="entry name" value="MFS_spinster-like"/>
</dbReference>
<feature type="transmembrane region" description="Helical" evidence="6">
    <location>
        <begin position="265"/>
        <end position="285"/>
    </location>
</feature>
<dbReference type="SUPFAM" id="SSF103473">
    <property type="entry name" value="MFS general substrate transporter"/>
    <property type="match status" value="1"/>
</dbReference>
<name>A0AA41Z689_9SPHN</name>
<keyword evidence="9" id="KW-1185">Reference proteome</keyword>
<feature type="transmembrane region" description="Helical" evidence="6">
    <location>
        <begin position="297"/>
        <end position="316"/>
    </location>
</feature>
<reference evidence="8" key="1">
    <citation type="submission" date="2022-06" db="EMBL/GenBank/DDBJ databases">
        <title>Sphingomonas sp. nov. isolated from rhizosphere soil of tomato.</title>
        <authorList>
            <person name="Dong H."/>
            <person name="Gao R."/>
        </authorList>
    </citation>
    <scope>NUCLEOTIDE SEQUENCE</scope>
    <source>
        <strain evidence="8">MMSM24</strain>
    </source>
</reference>
<evidence type="ECO:0000256" key="5">
    <source>
        <dbReference type="ARBA" id="ARBA00023136"/>
    </source>
</evidence>
<protein>
    <submittedName>
        <fullName evidence="8">MFS transporter</fullName>
    </submittedName>
</protein>
<evidence type="ECO:0000256" key="4">
    <source>
        <dbReference type="ARBA" id="ARBA00022989"/>
    </source>
</evidence>
<dbReference type="PANTHER" id="PTHR23505">
    <property type="entry name" value="SPINSTER"/>
    <property type="match status" value="1"/>
</dbReference>
<dbReference type="PROSITE" id="PS50850">
    <property type="entry name" value="MFS"/>
    <property type="match status" value="1"/>
</dbReference>
<evidence type="ECO:0000256" key="6">
    <source>
        <dbReference type="SAM" id="Phobius"/>
    </source>
</evidence>
<dbReference type="GO" id="GO:0016020">
    <property type="term" value="C:membrane"/>
    <property type="evidence" value="ECO:0007669"/>
    <property type="project" value="UniProtKB-SubCell"/>
</dbReference>
<feature type="transmembrane region" description="Helical" evidence="6">
    <location>
        <begin position="428"/>
        <end position="447"/>
    </location>
</feature>
<feature type="transmembrane region" description="Helical" evidence="6">
    <location>
        <begin position="171"/>
        <end position="193"/>
    </location>
</feature>
<dbReference type="EMBL" id="JANFAV010000001">
    <property type="protein sequence ID" value="MCW6533356.1"/>
    <property type="molecule type" value="Genomic_DNA"/>
</dbReference>
<dbReference type="GO" id="GO:0022857">
    <property type="term" value="F:transmembrane transporter activity"/>
    <property type="evidence" value="ECO:0007669"/>
    <property type="project" value="InterPro"/>
</dbReference>
<evidence type="ECO:0000313" key="9">
    <source>
        <dbReference type="Proteomes" id="UP001165565"/>
    </source>
</evidence>
<feature type="transmembrane region" description="Helical" evidence="6">
    <location>
        <begin position="322"/>
        <end position="340"/>
    </location>
</feature>
<gene>
    <name evidence="8" type="ORF">NEE01_01020</name>
</gene>
<dbReference type="CDD" id="cd17328">
    <property type="entry name" value="MFS_spinster_like"/>
    <property type="match status" value="1"/>
</dbReference>
<dbReference type="Gene3D" id="1.20.1250.20">
    <property type="entry name" value="MFS general substrate transporter like domains"/>
    <property type="match status" value="1"/>
</dbReference>
<comment type="caution">
    <text evidence="8">The sequence shown here is derived from an EMBL/GenBank/DDBJ whole genome shotgun (WGS) entry which is preliminary data.</text>
</comment>
<dbReference type="InterPro" id="IPR036259">
    <property type="entry name" value="MFS_trans_sf"/>
</dbReference>
<feature type="transmembrane region" description="Helical" evidence="6">
    <location>
        <begin position="12"/>
        <end position="31"/>
    </location>
</feature>
<dbReference type="Proteomes" id="UP001165565">
    <property type="component" value="Unassembled WGS sequence"/>
</dbReference>
<keyword evidence="5 6" id="KW-0472">Membrane</keyword>
<feature type="domain" description="Major facilitator superfamily (MFS) profile" evidence="7">
    <location>
        <begin position="18"/>
        <end position="451"/>
    </location>
</feature>
<evidence type="ECO:0000313" key="8">
    <source>
        <dbReference type="EMBL" id="MCW6533356.1"/>
    </source>
</evidence>
<accession>A0AA41Z689</accession>
<dbReference type="InterPro" id="IPR020846">
    <property type="entry name" value="MFS_dom"/>
</dbReference>
<sequence length="461" mass="48649">MRSDDDERLLSAGYGRTFIVMSFLVATFNFADRSVFAVTAQQIKADLSLSDFQLGILQGVAFALLYALLGVPIGRLAERVSRVKIITAAIVFWSMITMACSLVGSFAQLMLCRIGVGVGEAGSQPATSSLVGDLFPRERRASIMGLILLGSPIGTFVGASVGGAVSGVWGWRAAFIVMGLPGVLLGLLVLLLLREPRRGLADNLPPVQAPAPNFGVFLKVVGRKPALMFVIAGGALAGFGMSSISQFLAVFLARVYDLPVRSAGALYGTISALALGSGLLIGSFGTDWLARRGDGRWPAWGAAIGLFIAPFSYWIAFNAATPALGTVLLIISGCFLLLYYGPTIGMIQNLLEPRMRATGAAVFGMFYTLVGYGGGPTFVGWMSDRFAASSFQGGDYLTLCRATAAKAQAIDALHRACATASAEGLRSALMSAVCVFFVAGIMFLFAARTLRRDYYVAEAVA</sequence>
<feature type="transmembrane region" description="Helical" evidence="6">
    <location>
        <begin position="360"/>
        <end position="382"/>
    </location>
</feature>
<evidence type="ECO:0000256" key="1">
    <source>
        <dbReference type="ARBA" id="ARBA00004141"/>
    </source>
</evidence>
<evidence type="ECO:0000256" key="3">
    <source>
        <dbReference type="ARBA" id="ARBA00022692"/>
    </source>
</evidence>
<dbReference type="PANTHER" id="PTHR23505:SF79">
    <property type="entry name" value="PROTEIN SPINSTER"/>
    <property type="match status" value="1"/>
</dbReference>
<dbReference type="InterPro" id="IPR011701">
    <property type="entry name" value="MFS"/>
</dbReference>
<keyword evidence="2" id="KW-0813">Transport</keyword>
<feature type="transmembrane region" description="Helical" evidence="6">
    <location>
        <begin position="52"/>
        <end position="73"/>
    </location>
</feature>
<dbReference type="RefSeq" id="WP_179514355.1">
    <property type="nucleotide sequence ID" value="NZ_JANFAV010000001.1"/>
</dbReference>
<proteinExistence type="predicted"/>
<keyword evidence="3 6" id="KW-0812">Transmembrane</keyword>
<keyword evidence="4 6" id="KW-1133">Transmembrane helix</keyword>
<feature type="transmembrane region" description="Helical" evidence="6">
    <location>
        <begin position="85"/>
        <end position="107"/>
    </location>
</feature>
<comment type="subcellular location">
    <subcellularLocation>
        <location evidence="1">Membrane</location>
        <topology evidence="1">Multi-pass membrane protein</topology>
    </subcellularLocation>
</comment>
<evidence type="ECO:0000259" key="7">
    <source>
        <dbReference type="PROSITE" id="PS50850"/>
    </source>
</evidence>
<organism evidence="8 9">
    <name type="scientific">Sphingomonas lycopersici</name>
    <dbReference type="NCBI Taxonomy" id="2951807"/>
    <lineage>
        <taxon>Bacteria</taxon>
        <taxon>Pseudomonadati</taxon>
        <taxon>Pseudomonadota</taxon>
        <taxon>Alphaproteobacteria</taxon>
        <taxon>Sphingomonadales</taxon>
        <taxon>Sphingomonadaceae</taxon>
        <taxon>Sphingomonas</taxon>
    </lineage>
</organism>
<dbReference type="AlphaFoldDB" id="A0AA41Z689"/>
<evidence type="ECO:0000256" key="2">
    <source>
        <dbReference type="ARBA" id="ARBA00022448"/>
    </source>
</evidence>